<organism evidence="6 7">
    <name type="scientific">Neomoorella humiferrea</name>
    <dbReference type="NCBI Taxonomy" id="676965"/>
    <lineage>
        <taxon>Bacteria</taxon>
        <taxon>Bacillati</taxon>
        <taxon>Bacillota</taxon>
        <taxon>Clostridia</taxon>
        <taxon>Neomoorellales</taxon>
        <taxon>Neomoorellaceae</taxon>
        <taxon>Neomoorella</taxon>
    </lineage>
</organism>
<keyword evidence="3" id="KW-0408">Iron</keyword>
<dbReference type="GO" id="GO:0051539">
    <property type="term" value="F:4 iron, 4 sulfur cluster binding"/>
    <property type="evidence" value="ECO:0007669"/>
    <property type="project" value="UniProtKB-KW"/>
</dbReference>
<evidence type="ECO:0000256" key="2">
    <source>
        <dbReference type="ARBA" id="ARBA00022723"/>
    </source>
</evidence>
<dbReference type="Pfam" id="PF13247">
    <property type="entry name" value="Fer4_11"/>
    <property type="match status" value="1"/>
</dbReference>
<dbReference type="OrthoDB" id="1722024at2"/>
<dbReference type="RefSeq" id="WP_106006568.1">
    <property type="nucleotide sequence ID" value="NZ_PVXM01000061.1"/>
</dbReference>
<evidence type="ECO:0000313" key="7">
    <source>
        <dbReference type="Proteomes" id="UP000238415"/>
    </source>
</evidence>
<sequence length="196" mass="22233">MPDAKPKKYGMVIDLRRCVGCMSCTISCKMENGIPLGFFRSWVNMAEKGKFPEVRRYFQPRLCNHCEKAPCVRVCPVKASYRREDGVVLIDRDRCIGCGYCVEACPYHARFINPNTKVAEKCDFCRERMEKGLPPACVHNCMGKARIFGDLNDPQSDIARLLAVNPARQLKVELGTMPHVYYIGLDEFLVMVKEGA</sequence>
<dbReference type="AlphaFoldDB" id="A0A2T0AJZ6"/>
<accession>A0A2T0AJZ6</accession>
<dbReference type="SUPFAM" id="SSF54862">
    <property type="entry name" value="4Fe-4S ferredoxins"/>
    <property type="match status" value="1"/>
</dbReference>
<dbReference type="PROSITE" id="PS51379">
    <property type="entry name" value="4FE4S_FER_2"/>
    <property type="match status" value="3"/>
</dbReference>
<feature type="domain" description="4Fe-4S ferredoxin-type" evidence="5">
    <location>
        <begin position="54"/>
        <end position="85"/>
    </location>
</feature>
<keyword evidence="1" id="KW-0004">4Fe-4S</keyword>
<keyword evidence="4" id="KW-0411">Iron-sulfur</keyword>
<dbReference type="GO" id="GO:0046872">
    <property type="term" value="F:metal ion binding"/>
    <property type="evidence" value="ECO:0007669"/>
    <property type="project" value="UniProtKB-KW"/>
</dbReference>
<gene>
    <name evidence="6" type="primary">ttrB_6</name>
    <name evidence="6" type="ORF">MOHU_26680</name>
</gene>
<dbReference type="CDD" id="cd10551">
    <property type="entry name" value="PsrB"/>
    <property type="match status" value="1"/>
</dbReference>
<evidence type="ECO:0000256" key="3">
    <source>
        <dbReference type="ARBA" id="ARBA00023004"/>
    </source>
</evidence>
<dbReference type="InterPro" id="IPR054822">
    <property type="entry name" value="DsrO-like"/>
</dbReference>
<dbReference type="PANTHER" id="PTHR43177:SF9">
    <property type="entry name" value="PROTEIN NRFC"/>
    <property type="match status" value="1"/>
</dbReference>
<proteinExistence type="predicted"/>
<name>A0A2T0AJZ6_9FIRM</name>
<dbReference type="PANTHER" id="PTHR43177">
    <property type="entry name" value="PROTEIN NRFC"/>
    <property type="match status" value="1"/>
</dbReference>
<feature type="domain" description="4Fe-4S ferredoxin-type" evidence="5">
    <location>
        <begin position="86"/>
        <end position="115"/>
    </location>
</feature>
<feature type="domain" description="4Fe-4S ferredoxin-type" evidence="5">
    <location>
        <begin position="9"/>
        <end position="39"/>
    </location>
</feature>
<dbReference type="InterPro" id="IPR017900">
    <property type="entry name" value="4Fe4S_Fe_S_CS"/>
</dbReference>
<evidence type="ECO:0000256" key="4">
    <source>
        <dbReference type="ARBA" id="ARBA00023014"/>
    </source>
</evidence>
<dbReference type="Gene3D" id="3.30.70.20">
    <property type="match status" value="2"/>
</dbReference>
<dbReference type="Proteomes" id="UP000238415">
    <property type="component" value="Unassembled WGS sequence"/>
</dbReference>
<reference evidence="6 7" key="1">
    <citation type="submission" date="2018-03" db="EMBL/GenBank/DDBJ databases">
        <title>Genome sequence of Moorella humiferrea DSM 23265.</title>
        <authorList>
            <person name="Poehlein A."/>
            <person name="Daniel R."/>
        </authorList>
    </citation>
    <scope>NUCLEOTIDE SEQUENCE [LARGE SCALE GENOMIC DNA]</scope>
    <source>
        <strain evidence="6 7">DSM 23265</strain>
    </source>
</reference>
<protein>
    <submittedName>
        <fullName evidence="6">Tetrathionate reductase subunit B</fullName>
    </submittedName>
</protein>
<evidence type="ECO:0000313" key="6">
    <source>
        <dbReference type="EMBL" id="PRR68736.1"/>
    </source>
</evidence>
<keyword evidence="7" id="KW-1185">Reference proteome</keyword>
<dbReference type="InterPro" id="IPR050954">
    <property type="entry name" value="ET_IronSulfur_Cluster-Binding"/>
</dbReference>
<evidence type="ECO:0000256" key="1">
    <source>
        <dbReference type="ARBA" id="ARBA00022485"/>
    </source>
</evidence>
<dbReference type="NCBIfam" id="NF045797">
    <property type="entry name" value="DsrO"/>
    <property type="match status" value="1"/>
</dbReference>
<evidence type="ECO:0000259" key="5">
    <source>
        <dbReference type="PROSITE" id="PS51379"/>
    </source>
</evidence>
<keyword evidence="2" id="KW-0479">Metal-binding</keyword>
<dbReference type="PROSITE" id="PS00198">
    <property type="entry name" value="4FE4S_FER_1"/>
    <property type="match status" value="1"/>
</dbReference>
<dbReference type="EMBL" id="PVXM01000061">
    <property type="protein sequence ID" value="PRR68736.1"/>
    <property type="molecule type" value="Genomic_DNA"/>
</dbReference>
<comment type="caution">
    <text evidence="6">The sequence shown here is derived from an EMBL/GenBank/DDBJ whole genome shotgun (WGS) entry which is preliminary data.</text>
</comment>
<dbReference type="InterPro" id="IPR017896">
    <property type="entry name" value="4Fe4S_Fe-S-bd"/>
</dbReference>